<feature type="chain" id="PRO_5042952686" evidence="1">
    <location>
        <begin position="26"/>
        <end position="97"/>
    </location>
</feature>
<proteinExistence type="predicted"/>
<gene>
    <name evidence="2" type="ORF">QBC46DRAFT_100461</name>
</gene>
<organism evidence="2 3">
    <name type="scientific">Diplogelasinospora grovesii</name>
    <dbReference type="NCBI Taxonomy" id="303347"/>
    <lineage>
        <taxon>Eukaryota</taxon>
        <taxon>Fungi</taxon>
        <taxon>Dikarya</taxon>
        <taxon>Ascomycota</taxon>
        <taxon>Pezizomycotina</taxon>
        <taxon>Sordariomycetes</taxon>
        <taxon>Sordariomycetidae</taxon>
        <taxon>Sordariales</taxon>
        <taxon>Diplogelasinosporaceae</taxon>
        <taxon>Diplogelasinospora</taxon>
    </lineage>
</organism>
<evidence type="ECO:0000256" key="1">
    <source>
        <dbReference type="SAM" id="SignalP"/>
    </source>
</evidence>
<protein>
    <submittedName>
        <fullName evidence="2">Uncharacterized protein</fullName>
    </submittedName>
</protein>
<name>A0AAN6NC51_9PEZI</name>
<feature type="signal peptide" evidence="1">
    <location>
        <begin position="1"/>
        <end position="25"/>
    </location>
</feature>
<dbReference type="EMBL" id="MU853782">
    <property type="protein sequence ID" value="KAK3941543.1"/>
    <property type="molecule type" value="Genomic_DNA"/>
</dbReference>
<evidence type="ECO:0000313" key="3">
    <source>
        <dbReference type="Proteomes" id="UP001303473"/>
    </source>
</evidence>
<dbReference type="AlphaFoldDB" id="A0AAN6NC51"/>
<comment type="caution">
    <text evidence="2">The sequence shown here is derived from an EMBL/GenBank/DDBJ whole genome shotgun (WGS) entry which is preliminary data.</text>
</comment>
<dbReference type="Proteomes" id="UP001303473">
    <property type="component" value="Unassembled WGS sequence"/>
</dbReference>
<accession>A0AAN6NC51</accession>
<sequence>MHRQRSTRLIMLILMSAAHCKASNANPIATLIDRTFLNSRIKFAAFSTILDDGASPCQKHQMPVRGWGVTNIATVTKVKVGNLVIAPNLLADCFPDY</sequence>
<evidence type="ECO:0000313" key="2">
    <source>
        <dbReference type="EMBL" id="KAK3941543.1"/>
    </source>
</evidence>
<keyword evidence="1" id="KW-0732">Signal</keyword>
<reference evidence="3" key="1">
    <citation type="journal article" date="2023" name="Mol. Phylogenet. Evol.">
        <title>Genome-scale phylogeny and comparative genomics of the fungal order Sordariales.</title>
        <authorList>
            <person name="Hensen N."/>
            <person name="Bonometti L."/>
            <person name="Westerberg I."/>
            <person name="Brannstrom I.O."/>
            <person name="Guillou S."/>
            <person name="Cros-Aarteil S."/>
            <person name="Calhoun S."/>
            <person name="Haridas S."/>
            <person name="Kuo A."/>
            <person name="Mondo S."/>
            <person name="Pangilinan J."/>
            <person name="Riley R."/>
            <person name="LaButti K."/>
            <person name="Andreopoulos B."/>
            <person name="Lipzen A."/>
            <person name="Chen C."/>
            <person name="Yan M."/>
            <person name="Daum C."/>
            <person name="Ng V."/>
            <person name="Clum A."/>
            <person name="Steindorff A."/>
            <person name="Ohm R.A."/>
            <person name="Martin F."/>
            <person name="Silar P."/>
            <person name="Natvig D.O."/>
            <person name="Lalanne C."/>
            <person name="Gautier V."/>
            <person name="Ament-Velasquez S.L."/>
            <person name="Kruys A."/>
            <person name="Hutchinson M.I."/>
            <person name="Powell A.J."/>
            <person name="Barry K."/>
            <person name="Miller A.N."/>
            <person name="Grigoriev I.V."/>
            <person name="Debuchy R."/>
            <person name="Gladieux P."/>
            <person name="Hiltunen Thoren M."/>
            <person name="Johannesson H."/>
        </authorList>
    </citation>
    <scope>NUCLEOTIDE SEQUENCE [LARGE SCALE GENOMIC DNA]</scope>
    <source>
        <strain evidence="3">CBS 340.73</strain>
    </source>
</reference>
<keyword evidence="3" id="KW-1185">Reference proteome</keyword>